<keyword evidence="5" id="KW-1185">Reference proteome</keyword>
<dbReference type="AlphaFoldDB" id="A0A9P7S4J1"/>
<dbReference type="InterPro" id="IPR003737">
    <property type="entry name" value="GlcNAc_PI_deacetylase-related"/>
</dbReference>
<organism evidence="4 5">
    <name type="scientific">Marasmius oreades</name>
    <name type="common">fairy-ring Marasmius</name>
    <dbReference type="NCBI Taxonomy" id="181124"/>
    <lineage>
        <taxon>Eukaryota</taxon>
        <taxon>Fungi</taxon>
        <taxon>Dikarya</taxon>
        <taxon>Basidiomycota</taxon>
        <taxon>Agaricomycotina</taxon>
        <taxon>Agaricomycetes</taxon>
        <taxon>Agaricomycetidae</taxon>
        <taxon>Agaricales</taxon>
        <taxon>Marasmiineae</taxon>
        <taxon>Marasmiaceae</taxon>
        <taxon>Marasmius</taxon>
    </lineage>
</organism>
<dbReference type="SUPFAM" id="SSF102588">
    <property type="entry name" value="LmbE-like"/>
    <property type="match status" value="1"/>
</dbReference>
<gene>
    <name evidence="4" type="ORF">E1B28_005773</name>
</gene>
<dbReference type="GeneID" id="66074849"/>
<evidence type="ECO:0000256" key="1">
    <source>
        <dbReference type="ARBA" id="ARBA00006066"/>
    </source>
</evidence>
<evidence type="ECO:0000256" key="2">
    <source>
        <dbReference type="ARBA" id="ARBA00012176"/>
    </source>
</evidence>
<dbReference type="GO" id="GO:0005783">
    <property type="term" value="C:endoplasmic reticulum"/>
    <property type="evidence" value="ECO:0007669"/>
    <property type="project" value="TreeGrafter"/>
</dbReference>
<dbReference type="PANTHER" id="PTHR12993:SF11">
    <property type="entry name" value="N-ACETYLGLUCOSAMINYL-PHOSPHATIDYLINOSITOL DE-N-ACETYLASE"/>
    <property type="match status" value="1"/>
</dbReference>
<keyword evidence="3" id="KW-0732">Signal</keyword>
<dbReference type="PANTHER" id="PTHR12993">
    <property type="entry name" value="N-ACETYLGLUCOSAMINYL-PHOSPHATIDYLINOSITOL DE-N-ACETYLASE-RELATED"/>
    <property type="match status" value="1"/>
</dbReference>
<name>A0A9P7S4J1_9AGAR</name>
<dbReference type="Gene3D" id="3.40.50.10320">
    <property type="entry name" value="LmbE-like"/>
    <property type="match status" value="1"/>
</dbReference>
<reference evidence="4" key="1">
    <citation type="journal article" date="2021" name="Genome Biol. Evol.">
        <title>The assembled and annotated genome of the fairy-ring fungus Marasmius oreades.</title>
        <authorList>
            <person name="Hiltunen M."/>
            <person name="Ament-Velasquez S.L."/>
            <person name="Johannesson H."/>
        </authorList>
    </citation>
    <scope>NUCLEOTIDE SEQUENCE</scope>
    <source>
        <strain evidence="4">03SP1</strain>
    </source>
</reference>
<feature type="chain" id="PRO_5040284781" description="N-acetylglucosaminylphosphatidylinositol deacetylase" evidence="3">
    <location>
        <begin position="27"/>
        <end position="266"/>
    </location>
</feature>
<dbReference type="GO" id="GO:0000225">
    <property type="term" value="F:N-acetylglucosaminylphosphatidylinositol deacetylase activity"/>
    <property type="evidence" value="ECO:0007669"/>
    <property type="project" value="UniProtKB-EC"/>
</dbReference>
<dbReference type="RefSeq" id="XP_043011445.1">
    <property type="nucleotide sequence ID" value="XM_043150358.1"/>
</dbReference>
<dbReference type="EC" id="3.5.1.89" evidence="2"/>
<dbReference type="KEGG" id="more:E1B28_005773"/>
<dbReference type="Pfam" id="PF02585">
    <property type="entry name" value="PIG-L"/>
    <property type="match status" value="1"/>
</dbReference>
<evidence type="ECO:0000313" key="4">
    <source>
        <dbReference type="EMBL" id="KAG7094975.1"/>
    </source>
</evidence>
<accession>A0A9P7S4J1</accession>
<protein>
    <recommendedName>
        <fullName evidence="2">N-acetylglucosaminylphosphatidylinositol deacetylase</fullName>
        <ecNumber evidence="2">3.5.1.89</ecNumber>
    </recommendedName>
</protein>
<dbReference type="Proteomes" id="UP001049176">
    <property type="component" value="Chromosome 3"/>
</dbReference>
<comment type="caution">
    <text evidence="4">The sequence shown here is derived from an EMBL/GenBank/DDBJ whole genome shotgun (WGS) entry which is preliminary data.</text>
</comment>
<evidence type="ECO:0000313" key="5">
    <source>
        <dbReference type="Proteomes" id="UP001049176"/>
    </source>
</evidence>
<dbReference type="OrthoDB" id="440160at2759"/>
<dbReference type="EMBL" id="CM032183">
    <property type="protein sequence ID" value="KAG7094975.1"/>
    <property type="molecule type" value="Genomic_DNA"/>
</dbReference>
<sequence>MALPRFAIQSFLLSIIAAILYRSASTHSAFYDDSKRKHILLLTAHPDDECLFFSPTLLALRDAAEIFSMCVSTGSSDGLGPIREEELHKSLDVLGVEPSHRSILDHPDLRDNITIYWDSELLSNVVKPFVVNNDIDIILTFDDQGISGHPNHKSLPNAMRHMLHTFTDSEGPPRIFSLVTVPLPIKYVGILSPILAKIYIFGAEGLGVGVVNGVSLPQVTFVAGIDEYVTALRAMRQHWSQLVWFRWLNVMFSRYIWVNEWVEVLP</sequence>
<feature type="signal peptide" evidence="3">
    <location>
        <begin position="1"/>
        <end position="26"/>
    </location>
</feature>
<evidence type="ECO:0000256" key="3">
    <source>
        <dbReference type="SAM" id="SignalP"/>
    </source>
</evidence>
<comment type="similarity">
    <text evidence="1">Belongs to the PIGL family.</text>
</comment>
<dbReference type="InterPro" id="IPR024078">
    <property type="entry name" value="LmbE-like_dom_sf"/>
</dbReference>
<proteinExistence type="inferred from homology"/>